<dbReference type="Proteomes" id="UP000219439">
    <property type="component" value="Unassembled WGS sequence"/>
</dbReference>
<comment type="catalytic activity">
    <reaction evidence="4">
        <text>oxaloacetate + acetyl-CoA + H2O = citrate + CoA + H(+)</text>
        <dbReference type="Rhea" id="RHEA:16845"/>
        <dbReference type="ChEBI" id="CHEBI:15377"/>
        <dbReference type="ChEBI" id="CHEBI:15378"/>
        <dbReference type="ChEBI" id="CHEBI:16452"/>
        <dbReference type="ChEBI" id="CHEBI:16947"/>
        <dbReference type="ChEBI" id="CHEBI:57287"/>
        <dbReference type="ChEBI" id="CHEBI:57288"/>
        <dbReference type="EC" id="2.3.3.16"/>
    </reaction>
</comment>
<keyword evidence="3 5" id="KW-0808">Transferase</keyword>
<evidence type="ECO:0000256" key="1">
    <source>
        <dbReference type="ARBA" id="ARBA00004751"/>
    </source>
</evidence>
<dbReference type="SUPFAM" id="SSF48256">
    <property type="entry name" value="Citrate synthase"/>
    <property type="match status" value="1"/>
</dbReference>
<dbReference type="InterPro" id="IPR016142">
    <property type="entry name" value="Citrate_synth-like_lrg_a-sub"/>
</dbReference>
<feature type="active site" evidence="6">
    <location>
        <position position="307"/>
    </location>
</feature>
<proteinExistence type="inferred from homology"/>
<evidence type="ECO:0000256" key="2">
    <source>
        <dbReference type="ARBA" id="ARBA00010566"/>
    </source>
</evidence>
<keyword evidence="9" id="KW-1185">Reference proteome</keyword>
<accession>A0A285PB93</accession>
<comment type="pathway">
    <text evidence="1">Carbohydrate metabolism; tricarboxylic acid cycle; isocitrate from oxaloacetate: step 1/2.</text>
</comment>
<dbReference type="EMBL" id="OBEL01000002">
    <property type="protein sequence ID" value="SNZ18994.1"/>
    <property type="molecule type" value="Genomic_DNA"/>
</dbReference>
<dbReference type="CDD" id="cd06109">
    <property type="entry name" value="BsCS-I_like"/>
    <property type="match status" value="1"/>
</dbReference>
<protein>
    <recommendedName>
        <fullName evidence="5">Citrate synthase</fullName>
    </recommendedName>
</protein>
<reference evidence="8 9" key="1">
    <citation type="submission" date="2017-09" db="EMBL/GenBank/DDBJ databases">
        <authorList>
            <person name="Ehlers B."/>
            <person name="Leendertz F.H."/>
        </authorList>
    </citation>
    <scope>NUCLEOTIDE SEQUENCE [LARGE SCALE GENOMIC DNA]</scope>
    <source>
        <strain evidence="8 9">DSM 18289</strain>
    </source>
</reference>
<evidence type="ECO:0000256" key="5">
    <source>
        <dbReference type="PIRNR" id="PIRNR001369"/>
    </source>
</evidence>
<dbReference type="InterPro" id="IPR036969">
    <property type="entry name" value="Citrate_synthase_sf"/>
</dbReference>
<gene>
    <name evidence="8" type="ORF">SAMN06265368_2071</name>
</gene>
<evidence type="ECO:0000256" key="4">
    <source>
        <dbReference type="ARBA" id="ARBA00049288"/>
    </source>
</evidence>
<organism evidence="8 9">
    <name type="scientific">Cohaesibacter gelatinilyticus</name>
    <dbReference type="NCBI Taxonomy" id="372072"/>
    <lineage>
        <taxon>Bacteria</taxon>
        <taxon>Pseudomonadati</taxon>
        <taxon>Pseudomonadota</taxon>
        <taxon>Alphaproteobacteria</taxon>
        <taxon>Hyphomicrobiales</taxon>
        <taxon>Cohaesibacteraceae</taxon>
    </lineage>
</organism>
<sequence>MTQIAAIHAPGLENIIVAETTLSHVDGQKGELILRGKAIDDIAGKQSFEEAVCHLWQGLLLPSQTNLTPAFGTARLKAFQAVEQLAPLAKELSVIDWMRLGLDSLTIDEDERTNAVELTAALAVFLTSARRLKQGQTPITPDPEAGFSKDLLFMLHGSEPDKEAIDAMDRYLVTILDHGLNASTFTARVVASTLSDMRSCLSAAIGALKGPLHGGAPGPVLDMIEDIGEPKKADRWIEQELNAGNRLMGFGHRVYRVRDPRADVLKEGLKSLTHLTDRIEKAQAIEQAALKALKRHKPDRVLDTNVEFYTAVLLDAIGFDRTLFTPLFAVGRSAGWAAHVIEQQSAGKLIRPQSRYIGPSI</sequence>
<dbReference type="AlphaFoldDB" id="A0A285PB93"/>
<comment type="similarity">
    <text evidence="2 5 7">Belongs to the citrate synthase family.</text>
</comment>
<dbReference type="InterPro" id="IPR002020">
    <property type="entry name" value="Citrate_synthase"/>
</dbReference>
<dbReference type="GO" id="GO:0005975">
    <property type="term" value="P:carbohydrate metabolic process"/>
    <property type="evidence" value="ECO:0007669"/>
    <property type="project" value="TreeGrafter"/>
</dbReference>
<name>A0A285PB93_9HYPH</name>
<dbReference type="GO" id="GO:0006099">
    <property type="term" value="P:tricarboxylic acid cycle"/>
    <property type="evidence" value="ECO:0007669"/>
    <property type="project" value="UniProtKB-UniPathway"/>
</dbReference>
<dbReference type="PANTHER" id="PTHR11739">
    <property type="entry name" value="CITRATE SYNTHASE"/>
    <property type="match status" value="1"/>
</dbReference>
<dbReference type="RefSeq" id="WP_097153383.1">
    <property type="nucleotide sequence ID" value="NZ_OBEL01000002.1"/>
</dbReference>
<dbReference type="Gene3D" id="1.10.230.10">
    <property type="entry name" value="Cytochrome P450-Terp, domain 2"/>
    <property type="match status" value="1"/>
</dbReference>
<dbReference type="InterPro" id="IPR016143">
    <property type="entry name" value="Citrate_synth-like_sm_a-sub"/>
</dbReference>
<feature type="active site" evidence="6">
    <location>
        <position position="252"/>
    </location>
</feature>
<evidence type="ECO:0000313" key="8">
    <source>
        <dbReference type="EMBL" id="SNZ18994.1"/>
    </source>
</evidence>
<dbReference type="NCBIfam" id="NF009005">
    <property type="entry name" value="PRK12350.1"/>
    <property type="match status" value="1"/>
</dbReference>
<dbReference type="InterPro" id="IPR024176">
    <property type="entry name" value="Citrate_synthase_bac-typ"/>
</dbReference>
<dbReference type="PROSITE" id="PS00480">
    <property type="entry name" value="CITRATE_SYNTHASE"/>
    <property type="match status" value="1"/>
</dbReference>
<dbReference type="InterPro" id="IPR019810">
    <property type="entry name" value="Citrate_synthase_AS"/>
</dbReference>
<dbReference type="PRINTS" id="PR00143">
    <property type="entry name" value="CITRTSNTHASE"/>
</dbReference>
<evidence type="ECO:0000313" key="9">
    <source>
        <dbReference type="Proteomes" id="UP000219439"/>
    </source>
</evidence>
<dbReference type="UniPathway" id="UPA00223">
    <property type="reaction ID" value="UER00717"/>
</dbReference>
<evidence type="ECO:0000256" key="3">
    <source>
        <dbReference type="ARBA" id="ARBA00022679"/>
    </source>
</evidence>
<dbReference type="OrthoDB" id="9786046at2"/>
<dbReference type="GO" id="GO:0005829">
    <property type="term" value="C:cytosol"/>
    <property type="evidence" value="ECO:0007669"/>
    <property type="project" value="TreeGrafter"/>
</dbReference>
<dbReference type="GO" id="GO:0036440">
    <property type="term" value="F:citrate synthase activity"/>
    <property type="evidence" value="ECO:0007669"/>
    <property type="project" value="UniProtKB-EC"/>
</dbReference>
<dbReference type="Gene3D" id="1.10.580.10">
    <property type="entry name" value="Citrate Synthase, domain 1"/>
    <property type="match status" value="1"/>
</dbReference>
<dbReference type="Pfam" id="PF00285">
    <property type="entry name" value="Citrate_synt"/>
    <property type="match status" value="1"/>
</dbReference>
<dbReference type="PIRSF" id="PIRSF001369">
    <property type="entry name" value="Citrate_synth"/>
    <property type="match status" value="1"/>
</dbReference>
<dbReference type="PANTHER" id="PTHR11739:SF23">
    <property type="entry name" value="CITRATE SYNTHASE 2-RELATED"/>
    <property type="match status" value="1"/>
</dbReference>
<evidence type="ECO:0000256" key="6">
    <source>
        <dbReference type="PIRSR" id="PIRSR001369-1"/>
    </source>
</evidence>
<evidence type="ECO:0000256" key="7">
    <source>
        <dbReference type="RuleBase" id="RU003406"/>
    </source>
</evidence>